<sequence length="68" mass="7301">MRHGMSPTQAAQDSIKRIIAKYPSFSGAIIAATINGEYGASCHGMEKFPFSVINRKLGKVTVETVACL</sequence>
<dbReference type="InterPro" id="IPR029055">
    <property type="entry name" value="Ntn_hydrolases_N"/>
</dbReference>
<name>A0A8X6TKK6_NEPPI</name>
<proteinExistence type="predicted"/>
<evidence type="ECO:0000313" key="2">
    <source>
        <dbReference type="Proteomes" id="UP000887013"/>
    </source>
</evidence>
<dbReference type="Proteomes" id="UP000887013">
    <property type="component" value="Unassembled WGS sequence"/>
</dbReference>
<dbReference type="SUPFAM" id="SSF56235">
    <property type="entry name" value="N-terminal nucleophile aminohydrolases (Ntn hydrolases)"/>
    <property type="match status" value="1"/>
</dbReference>
<keyword evidence="2" id="KW-1185">Reference proteome</keyword>
<organism evidence="1 2">
    <name type="scientific">Nephila pilipes</name>
    <name type="common">Giant wood spider</name>
    <name type="synonym">Nephila maculata</name>
    <dbReference type="NCBI Taxonomy" id="299642"/>
    <lineage>
        <taxon>Eukaryota</taxon>
        <taxon>Metazoa</taxon>
        <taxon>Ecdysozoa</taxon>
        <taxon>Arthropoda</taxon>
        <taxon>Chelicerata</taxon>
        <taxon>Arachnida</taxon>
        <taxon>Araneae</taxon>
        <taxon>Araneomorphae</taxon>
        <taxon>Entelegynae</taxon>
        <taxon>Araneoidea</taxon>
        <taxon>Nephilidae</taxon>
        <taxon>Nephila</taxon>
    </lineage>
</organism>
<accession>A0A8X6TKK6</accession>
<reference evidence="1" key="1">
    <citation type="submission" date="2020-08" db="EMBL/GenBank/DDBJ databases">
        <title>Multicomponent nature underlies the extraordinary mechanical properties of spider dragline silk.</title>
        <authorList>
            <person name="Kono N."/>
            <person name="Nakamura H."/>
            <person name="Mori M."/>
            <person name="Yoshida Y."/>
            <person name="Ohtoshi R."/>
            <person name="Malay A.D."/>
            <person name="Moran D.A.P."/>
            <person name="Tomita M."/>
            <person name="Numata K."/>
            <person name="Arakawa K."/>
        </authorList>
    </citation>
    <scope>NUCLEOTIDE SEQUENCE</scope>
</reference>
<dbReference type="Gene3D" id="3.60.20.30">
    <property type="entry name" value="(Glycosyl)asparaginase"/>
    <property type="match status" value="1"/>
</dbReference>
<comment type="caution">
    <text evidence="1">The sequence shown here is derived from an EMBL/GenBank/DDBJ whole genome shotgun (WGS) entry which is preliminary data.</text>
</comment>
<dbReference type="AlphaFoldDB" id="A0A8X6TKK6"/>
<protein>
    <submittedName>
        <fullName evidence="1">N(4)-(Beta-N-acetylglucosaminyl)-L-asparaginase</fullName>
    </submittedName>
</protein>
<evidence type="ECO:0000313" key="1">
    <source>
        <dbReference type="EMBL" id="GFT17933.1"/>
    </source>
</evidence>
<gene>
    <name evidence="1" type="primary">ASPG_1</name>
    <name evidence="1" type="ORF">NPIL_191331</name>
</gene>
<dbReference type="OrthoDB" id="188713at2759"/>
<dbReference type="EMBL" id="BMAW01105123">
    <property type="protein sequence ID" value="GFT17933.1"/>
    <property type="molecule type" value="Genomic_DNA"/>
</dbReference>